<reference evidence="1" key="1">
    <citation type="submission" date="2014-06" db="EMBL/GenBank/DDBJ databases">
        <authorList>
            <person name="Ju J."/>
            <person name="Zhang J."/>
        </authorList>
    </citation>
    <scope>NUCLEOTIDE SEQUENCE</scope>
    <source>
        <strain evidence="1">SscI8</strain>
    </source>
</reference>
<gene>
    <name evidence="1" type="ORF">SPSC_01820</name>
</gene>
<dbReference type="AlphaFoldDB" id="A0A127ZAM3"/>
<name>A0A127ZAM3_9BASI</name>
<sequence length="224" mass="24518">MANRMQEPKIMGSAKSQPETLQDDLYDPVHCHLTLCELVHTKLCQLPTKRVKSEVPCTTESSNIAIKQQVIIPNSKAHASKSTGKQCAVDLTPILESSANCIQLNADDLKYEPAVMAMDCQALVIEQGLSKGINGTMKGHFNLGSNIVNQVDLLFNLELTNMMCKILAAFDKYSKDGPAAQAHITDNSYSCGIQNSSIQQCRATYDHAQEIKTTCEVEDVITDA</sequence>
<dbReference type="EMBL" id="LK056662">
    <property type="protein sequence ID" value="CDU23191.1"/>
    <property type="molecule type" value="Genomic_DNA"/>
</dbReference>
<protein>
    <submittedName>
        <fullName evidence="1">Uncharacterized protein</fullName>
    </submittedName>
</protein>
<evidence type="ECO:0000313" key="1">
    <source>
        <dbReference type="EMBL" id="CDU23191.1"/>
    </source>
</evidence>
<organism evidence="1">
    <name type="scientific">Sporisorium scitamineum</name>
    <dbReference type="NCBI Taxonomy" id="49012"/>
    <lineage>
        <taxon>Eukaryota</taxon>
        <taxon>Fungi</taxon>
        <taxon>Dikarya</taxon>
        <taxon>Basidiomycota</taxon>
        <taxon>Ustilaginomycotina</taxon>
        <taxon>Ustilaginomycetes</taxon>
        <taxon>Ustilaginales</taxon>
        <taxon>Ustilaginaceae</taxon>
        <taxon>Sporisorium</taxon>
    </lineage>
</organism>
<proteinExistence type="predicted"/>
<accession>A0A127ZAM3</accession>